<evidence type="ECO:0000256" key="1">
    <source>
        <dbReference type="ARBA" id="ARBA00004141"/>
    </source>
</evidence>
<dbReference type="PANTHER" id="PTHR16932:SF18">
    <property type="entry name" value="INTERFERON, ALPHA-INDUCIBLE PROTEIN 27-LIKE 2"/>
    <property type="match status" value="1"/>
</dbReference>
<dbReference type="EMBL" id="JYNV01000020">
    <property type="protein sequence ID" value="KZM28362.1"/>
    <property type="molecule type" value="Genomic_DNA"/>
</dbReference>
<sequence length="232" mass="24390">MGKVFSKDAGLTGKSIEKYYHDLARDHAARAAADQKAKGQAGNEDTVNRDFEDENLTRKASGSIQHDDPVSEIIRTANVAPEAQYEASAHLSTALRALNKKEMDTFQHSMGALMKLGVDVKVVGRKTLEWVKAHPWETAAIINPLILLACTPFILGAVGFTSSGIAAGSIAAGIHAGIGSVAAGSAFATLTSAAMGGYGAIIVFGGVWAVPTAVLGMVAIWKRWKGGRSKQE</sequence>
<keyword evidence="5 7" id="KW-0472">Membrane</keyword>
<organism evidence="8 9">
    <name type="scientific">Didymella rabiei</name>
    <name type="common">Chickpea ascochyta blight fungus</name>
    <name type="synonym">Mycosphaerella rabiei</name>
    <dbReference type="NCBI Taxonomy" id="5454"/>
    <lineage>
        <taxon>Eukaryota</taxon>
        <taxon>Fungi</taxon>
        <taxon>Dikarya</taxon>
        <taxon>Ascomycota</taxon>
        <taxon>Pezizomycotina</taxon>
        <taxon>Dothideomycetes</taxon>
        <taxon>Pleosporomycetidae</taxon>
        <taxon>Pleosporales</taxon>
        <taxon>Pleosporineae</taxon>
        <taxon>Didymellaceae</taxon>
        <taxon>Ascochyta</taxon>
    </lineage>
</organism>
<reference evidence="8 9" key="1">
    <citation type="journal article" date="2016" name="Sci. Rep.">
        <title>Draft genome sequencing and secretome analysis of fungal phytopathogen Ascochyta rabiei provides insight into the necrotrophic effector repertoire.</title>
        <authorList>
            <person name="Verma S."/>
            <person name="Gazara R.K."/>
            <person name="Nizam S."/>
            <person name="Parween S."/>
            <person name="Chattopadhyay D."/>
            <person name="Verma P.K."/>
        </authorList>
    </citation>
    <scope>NUCLEOTIDE SEQUENCE [LARGE SCALE GENOMIC DNA]</scope>
    <source>
        <strain evidence="8 9">ArDII</strain>
    </source>
</reference>
<feature type="compositionally biased region" description="Basic and acidic residues" evidence="6">
    <location>
        <begin position="27"/>
        <end position="37"/>
    </location>
</feature>
<proteinExistence type="inferred from homology"/>
<evidence type="ECO:0000256" key="2">
    <source>
        <dbReference type="ARBA" id="ARBA00007262"/>
    </source>
</evidence>
<evidence type="ECO:0000313" key="9">
    <source>
        <dbReference type="Proteomes" id="UP000076837"/>
    </source>
</evidence>
<dbReference type="Proteomes" id="UP000076837">
    <property type="component" value="Unassembled WGS sequence"/>
</dbReference>
<dbReference type="GO" id="GO:0016020">
    <property type="term" value="C:membrane"/>
    <property type="evidence" value="ECO:0007669"/>
    <property type="project" value="UniProtKB-SubCell"/>
</dbReference>
<feature type="region of interest" description="Disordered" evidence="6">
    <location>
        <begin position="27"/>
        <end position="67"/>
    </location>
</feature>
<comment type="similarity">
    <text evidence="2">Belongs to the IFI6/IFI27 family.</text>
</comment>
<evidence type="ECO:0000256" key="4">
    <source>
        <dbReference type="ARBA" id="ARBA00022989"/>
    </source>
</evidence>
<dbReference type="Gene3D" id="6.10.110.10">
    <property type="match status" value="1"/>
</dbReference>
<name>A0A163M3A8_DIDRA</name>
<evidence type="ECO:0000313" key="8">
    <source>
        <dbReference type="EMBL" id="KZM28362.1"/>
    </source>
</evidence>
<gene>
    <name evidence="8" type="ORF">ST47_g486</name>
</gene>
<dbReference type="InterPro" id="IPR038213">
    <property type="entry name" value="IFI6/IFI27-like_sf"/>
</dbReference>
<dbReference type="PANTHER" id="PTHR16932">
    <property type="entry name" value="INTERFERON ALPHA-INDUCIBLE PROTEIN 27"/>
    <property type="match status" value="1"/>
</dbReference>
<comment type="subcellular location">
    <subcellularLocation>
        <location evidence="1">Membrane</location>
        <topology evidence="1">Multi-pass membrane protein</topology>
    </subcellularLocation>
</comment>
<dbReference type="InterPro" id="IPR009311">
    <property type="entry name" value="IFI6/IFI27-like"/>
</dbReference>
<keyword evidence="3 7" id="KW-0812">Transmembrane</keyword>
<feature type="transmembrane region" description="Helical" evidence="7">
    <location>
        <begin position="198"/>
        <end position="221"/>
    </location>
</feature>
<dbReference type="OrthoDB" id="440424at2759"/>
<dbReference type="AlphaFoldDB" id="A0A163M3A8"/>
<evidence type="ECO:0000256" key="3">
    <source>
        <dbReference type="ARBA" id="ARBA00022692"/>
    </source>
</evidence>
<keyword evidence="9" id="KW-1185">Reference proteome</keyword>
<evidence type="ECO:0000256" key="7">
    <source>
        <dbReference type="SAM" id="Phobius"/>
    </source>
</evidence>
<keyword evidence="4 7" id="KW-1133">Transmembrane helix</keyword>
<protein>
    <submittedName>
        <fullName evidence="8">Integral component of membrane</fullName>
    </submittedName>
</protein>
<evidence type="ECO:0000256" key="6">
    <source>
        <dbReference type="SAM" id="MobiDB-lite"/>
    </source>
</evidence>
<comment type="caution">
    <text evidence="8">The sequence shown here is derived from an EMBL/GenBank/DDBJ whole genome shotgun (WGS) entry which is preliminary data.</text>
</comment>
<feature type="transmembrane region" description="Helical" evidence="7">
    <location>
        <begin position="145"/>
        <end position="178"/>
    </location>
</feature>
<accession>A0A163M3A8</accession>
<evidence type="ECO:0000256" key="5">
    <source>
        <dbReference type="ARBA" id="ARBA00023136"/>
    </source>
</evidence>
<dbReference type="Pfam" id="PF06140">
    <property type="entry name" value="Ifi-6-16"/>
    <property type="match status" value="1"/>
</dbReference>